<proteinExistence type="predicted"/>
<feature type="region of interest" description="Disordered" evidence="1">
    <location>
        <begin position="32"/>
        <end position="58"/>
    </location>
</feature>
<name>A0ABM5JA11_DRORH</name>
<sequence length="275" mass="30083">MFFKKFVACALICGFVTGVLANRITLEDDSDFGAEGSGHGESPSTETSKSPSTTSSTDLVELFSSQETEKQPIIRLISKPNSIGRFWVGHEFKAQCLLRSDLPRWIFSKPQDQIKDLHIHRQSIYKDEKLYSMQEIQFQITREHDKLELTCSGGGFPYLTANLIIDLVFFGWEDSGNQKEIVIDDVPDDVKDPGLQANSSSKAPSCDSDGDSEAGSILGMQVAIGVLVLTVLVLVVLLFVVSRATGRLSIGGSKPSETNINEQNSSAKCLRISSS</sequence>
<keyword evidence="2" id="KW-0472">Membrane</keyword>
<reference evidence="4" key="2">
    <citation type="submission" date="2025-05" db="UniProtKB">
        <authorList>
            <consortium name="EnsemblMetazoa"/>
        </authorList>
    </citation>
    <scope>IDENTIFICATION</scope>
</reference>
<feature type="signal peptide" evidence="3">
    <location>
        <begin position="1"/>
        <end position="21"/>
    </location>
</feature>
<feature type="transmembrane region" description="Helical" evidence="2">
    <location>
        <begin position="218"/>
        <end position="241"/>
    </location>
</feature>
<organism evidence="4 5">
    <name type="scientific">Drosophila rhopaloa</name>
    <name type="common">Fruit fly</name>
    <dbReference type="NCBI Taxonomy" id="1041015"/>
    <lineage>
        <taxon>Eukaryota</taxon>
        <taxon>Metazoa</taxon>
        <taxon>Ecdysozoa</taxon>
        <taxon>Arthropoda</taxon>
        <taxon>Hexapoda</taxon>
        <taxon>Insecta</taxon>
        <taxon>Pterygota</taxon>
        <taxon>Neoptera</taxon>
        <taxon>Endopterygota</taxon>
        <taxon>Diptera</taxon>
        <taxon>Brachycera</taxon>
        <taxon>Muscomorpha</taxon>
        <taxon>Ephydroidea</taxon>
        <taxon>Drosophilidae</taxon>
        <taxon>Drosophila</taxon>
        <taxon>Sophophora</taxon>
    </lineage>
</organism>
<dbReference type="Proteomes" id="UP001652680">
    <property type="component" value="Unassembled WGS sequence"/>
</dbReference>
<accession>A0ABM5JA11</accession>
<keyword evidence="2" id="KW-1133">Transmembrane helix</keyword>
<dbReference type="RefSeq" id="XP_044315655.1">
    <property type="nucleotide sequence ID" value="XM_044459720.1"/>
</dbReference>
<evidence type="ECO:0000313" key="4">
    <source>
        <dbReference type="EnsemblMetazoa" id="XP_044315655.1"/>
    </source>
</evidence>
<evidence type="ECO:0000256" key="1">
    <source>
        <dbReference type="SAM" id="MobiDB-lite"/>
    </source>
</evidence>
<keyword evidence="5" id="KW-1185">Reference proteome</keyword>
<feature type="compositionally biased region" description="Low complexity" evidence="1">
    <location>
        <begin position="41"/>
        <end position="57"/>
    </location>
</feature>
<protein>
    <submittedName>
        <fullName evidence="4">Uncharacterized protein</fullName>
    </submittedName>
</protein>
<evidence type="ECO:0000313" key="5">
    <source>
        <dbReference type="Proteomes" id="UP001652680"/>
    </source>
</evidence>
<dbReference type="GeneID" id="108047768"/>
<reference evidence="5" key="1">
    <citation type="journal article" date="2021" name="Elife">
        <title>Highly contiguous assemblies of 101 drosophilid genomes.</title>
        <authorList>
            <person name="Kim B.Y."/>
            <person name="Wang J.R."/>
            <person name="Miller D.E."/>
            <person name="Barmina O."/>
            <person name="Delaney E."/>
            <person name="Thompson A."/>
            <person name="Comeault A.A."/>
            <person name="Peede D."/>
            <person name="D'Agostino E.R."/>
            <person name="Pelaez J."/>
            <person name="Aguilar J.M."/>
            <person name="Haji D."/>
            <person name="Matsunaga T."/>
            <person name="Armstrong E.E."/>
            <person name="Zych M."/>
            <person name="Ogawa Y."/>
            <person name="Stamenkovic-Radak M."/>
            <person name="Jelic M."/>
            <person name="Veselinovic M.S."/>
            <person name="Tanaskovic M."/>
            <person name="Eric P."/>
            <person name="Gao J.J."/>
            <person name="Katoh T.K."/>
            <person name="Toda M.J."/>
            <person name="Watabe H."/>
            <person name="Watada M."/>
            <person name="Davis J.S."/>
            <person name="Moyle L.C."/>
            <person name="Manoli G."/>
            <person name="Bertolini E."/>
            <person name="Kostal V."/>
            <person name="Hawley R.S."/>
            <person name="Takahashi A."/>
            <person name="Jones C.D."/>
            <person name="Price D.K."/>
            <person name="Whiteman N."/>
            <person name="Kopp A."/>
            <person name="Matute D.R."/>
            <person name="Petrov D.A."/>
        </authorList>
    </citation>
    <scope>NUCLEOTIDE SEQUENCE [LARGE SCALE GENOMIC DNA]</scope>
</reference>
<feature type="chain" id="PRO_5046653353" evidence="3">
    <location>
        <begin position="22"/>
        <end position="275"/>
    </location>
</feature>
<evidence type="ECO:0000256" key="3">
    <source>
        <dbReference type="SAM" id="SignalP"/>
    </source>
</evidence>
<keyword evidence="2" id="KW-0812">Transmembrane</keyword>
<keyword evidence="3" id="KW-0732">Signal</keyword>
<dbReference type="EnsemblMetazoa" id="XM_044459720.1">
    <property type="protein sequence ID" value="XP_044315655.1"/>
    <property type="gene ID" value="LOC108047768"/>
</dbReference>
<evidence type="ECO:0000256" key="2">
    <source>
        <dbReference type="SAM" id="Phobius"/>
    </source>
</evidence>